<evidence type="ECO:0000259" key="1">
    <source>
        <dbReference type="Pfam" id="PF01370"/>
    </source>
</evidence>
<dbReference type="InterPro" id="IPR001509">
    <property type="entry name" value="Epimerase_deHydtase"/>
</dbReference>
<dbReference type="Gene3D" id="3.40.50.720">
    <property type="entry name" value="NAD(P)-binding Rossmann-like Domain"/>
    <property type="match status" value="1"/>
</dbReference>
<accession>A0A367LBS6</accession>
<reference evidence="2 3" key="1">
    <citation type="journal article" date="2015" name="BMC Genomics">
        <title>Insights from the genome of Ophiocordyceps polyrhachis-furcata to pathogenicity and host specificity in insect fungi.</title>
        <authorList>
            <person name="Wichadakul D."/>
            <person name="Kobmoo N."/>
            <person name="Ingsriswang S."/>
            <person name="Tangphatsornruang S."/>
            <person name="Chantasingh D."/>
            <person name="Luangsa-ard J.J."/>
            <person name="Eurwilaichitr L."/>
        </authorList>
    </citation>
    <scope>NUCLEOTIDE SEQUENCE [LARGE SCALE GENOMIC DNA]</scope>
    <source>
        <strain evidence="2 3">BCC 54312</strain>
    </source>
</reference>
<dbReference type="EMBL" id="LKCN02000010">
    <property type="protein sequence ID" value="RCI11866.1"/>
    <property type="molecule type" value="Genomic_DNA"/>
</dbReference>
<dbReference type="FunFam" id="3.40.50.720:FF:000358">
    <property type="entry name" value="NADH-ubiquinone oxidoreductase 39 kDa subunit"/>
    <property type="match status" value="1"/>
</dbReference>
<dbReference type="PANTHER" id="PTHR12126">
    <property type="entry name" value="NADH-UBIQUINONE OXIDOREDUCTASE 39 KDA SUBUNIT-RELATED"/>
    <property type="match status" value="1"/>
</dbReference>
<dbReference type="AlphaFoldDB" id="A0A367LBS6"/>
<protein>
    <recommendedName>
        <fullName evidence="1">NAD-dependent epimerase/dehydratase domain-containing protein</fullName>
    </recommendedName>
</protein>
<dbReference type="InterPro" id="IPR036291">
    <property type="entry name" value="NAD(P)-bd_dom_sf"/>
</dbReference>
<dbReference type="GO" id="GO:0044877">
    <property type="term" value="F:protein-containing complex binding"/>
    <property type="evidence" value="ECO:0007669"/>
    <property type="project" value="TreeGrafter"/>
</dbReference>
<gene>
    <name evidence="2" type="ORF">L249_7457</name>
</gene>
<evidence type="ECO:0000313" key="3">
    <source>
        <dbReference type="Proteomes" id="UP000253664"/>
    </source>
</evidence>
<comment type="caution">
    <text evidence="2">The sequence shown here is derived from an EMBL/GenBank/DDBJ whole genome shotgun (WGS) entry which is preliminary data.</text>
</comment>
<dbReference type="Proteomes" id="UP000253664">
    <property type="component" value="Unassembled WGS sequence"/>
</dbReference>
<feature type="domain" description="NAD-dependent epimerase/dehydratase" evidence="1">
    <location>
        <begin position="55"/>
        <end position="183"/>
    </location>
</feature>
<dbReference type="Pfam" id="PF01370">
    <property type="entry name" value="Epimerase"/>
    <property type="match status" value="1"/>
</dbReference>
<proteinExistence type="predicted"/>
<keyword evidence="3" id="KW-1185">Reference proteome</keyword>
<dbReference type="InterPro" id="IPR051207">
    <property type="entry name" value="ComplexI_NDUFA9_subunit"/>
</dbReference>
<sequence length="403" mass="45328">MLRHPTMLRLMNSAAAVRKAFSGAVKTRLASDMTVTRNSSRIIRVEGGIGYTVSIFGATGQLGRYLVNRLARRGCTVVIPFREEMSKRHLKVAGDLGKVNFITSSLSHASLINIPPQEFDLRNTASIETCVRHSDAVYNLIGRNYPTKNFSLQDVHVEGTERIVAAVKKYHVGRYIQVSSYNANPASSSEFYASKACSIAIRQALSSGRGENIARDNFPETTLVRPAPIFGFEDNLLIKLASAISCTANNMQQHFWPVHSIDVGEALEKMLYDDSATGQTFELYGPKEYTMAQIKAMVDKEIFKQRWHLNVPKAVLKPVAGMLNRLLWWNTLSADEVEREFIDQTIDTGAKTFKDLGIVPGDIYNFTYHYLQGFRSSSFYDLPPTTEKEKREARKYIHVLNEL</sequence>
<dbReference type="PANTHER" id="PTHR12126:SF11">
    <property type="entry name" value="NADH DEHYDROGENASE [UBIQUINONE] 1 ALPHA SUBCOMPLEX SUBUNIT 9, MITOCHONDRIAL"/>
    <property type="match status" value="1"/>
</dbReference>
<dbReference type="CDD" id="cd05271">
    <property type="entry name" value="NDUFA9_like_SDR_a"/>
    <property type="match status" value="1"/>
</dbReference>
<dbReference type="GO" id="GO:0005739">
    <property type="term" value="C:mitochondrion"/>
    <property type="evidence" value="ECO:0007669"/>
    <property type="project" value="TreeGrafter"/>
</dbReference>
<dbReference type="SUPFAM" id="SSF51735">
    <property type="entry name" value="NAD(P)-binding Rossmann-fold domains"/>
    <property type="match status" value="1"/>
</dbReference>
<dbReference type="STRING" id="1330021.A0A367LBS6"/>
<name>A0A367LBS6_9HYPO</name>
<dbReference type="OrthoDB" id="275457at2759"/>
<evidence type="ECO:0000313" key="2">
    <source>
        <dbReference type="EMBL" id="RCI11866.1"/>
    </source>
</evidence>
<organism evidence="2 3">
    <name type="scientific">Ophiocordyceps polyrhachis-furcata BCC 54312</name>
    <dbReference type="NCBI Taxonomy" id="1330021"/>
    <lineage>
        <taxon>Eukaryota</taxon>
        <taxon>Fungi</taxon>
        <taxon>Dikarya</taxon>
        <taxon>Ascomycota</taxon>
        <taxon>Pezizomycotina</taxon>
        <taxon>Sordariomycetes</taxon>
        <taxon>Hypocreomycetidae</taxon>
        <taxon>Hypocreales</taxon>
        <taxon>Ophiocordycipitaceae</taxon>
        <taxon>Ophiocordyceps</taxon>
    </lineage>
</organism>